<keyword evidence="9" id="KW-0675">Receptor</keyword>
<dbReference type="InterPro" id="IPR013088">
    <property type="entry name" value="Znf_NHR/GATA"/>
</dbReference>
<comment type="caution">
    <text evidence="9">The sequence shown here is derived from an EMBL/GenBank/DDBJ whole genome shotgun (WGS) entry which is preliminary data.</text>
</comment>
<feature type="compositionally biased region" description="Pro residues" evidence="7">
    <location>
        <begin position="155"/>
        <end position="169"/>
    </location>
</feature>
<keyword evidence="9" id="KW-0238">DNA-binding</keyword>
<dbReference type="PANTHER" id="PTHR47172">
    <property type="entry name" value="OS01G0976800 PROTEIN"/>
    <property type="match status" value="1"/>
</dbReference>
<dbReference type="GO" id="GO:0008270">
    <property type="term" value="F:zinc ion binding"/>
    <property type="evidence" value="ECO:0007669"/>
    <property type="project" value="UniProtKB-KW"/>
</dbReference>
<dbReference type="EMBL" id="NPIC01000001">
    <property type="protein sequence ID" value="RDL40349.1"/>
    <property type="molecule type" value="Genomic_DNA"/>
</dbReference>
<evidence type="ECO:0000256" key="1">
    <source>
        <dbReference type="ARBA" id="ARBA00022723"/>
    </source>
</evidence>
<reference evidence="9 10" key="1">
    <citation type="journal article" date="2018" name="IMA Fungus">
        <title>IMA Genome-F 9: Draft genome sequence of Annulohypoxylon stygium, Aspergillus mulundensis, Berkeleyomyces basicola (syn. Thielaviopsis basicola), Ceratocystis smalleyi, two Cercospora beticola strains, Coleophoma cylindrospora, Fusarium fracticaudum, Phialophora cf. hyalina, and Morchella septimelata.</title>
        <authorList>
            <person name="Wingfield B.D."/>
            <person name="Bills G.F."/>
            <person name="Dong Y."/>
            <person name="Huang W."/>
            <person name="Nel W.J."/>
            <person name="Swalarsk-Parry B.S."/>
            <person name="Vaghefi N."/>
            <person name="Wilken P.M."/>
            <person name="An Z."/>
            <person name="de Beer Z.W."/>
            <person name="De Vos L."/>
            <person name="Chen L."/>
            <person name="Duong T.A."/>
            <person name="Gao Y."/>
            <person name="Hammerbacher A."/>
            <person name="Kikkert J.R."/>
            <person name="Li Y."/>
            <person name="Li H."/>
            <person name="Li K."/>
            <person name="Li Q."/>
            <person name="Liu X."/>
            <person name="Ma X."/>
            <person name="Naidoo K."/>
            <person name="Pethybridge S.J."/>
            <person name="Sun J."/>
            <person name="Steenkamp E.T."/>
            <person name="van der Nest M.A."/>
            <person name="van Wyk S."/>
            <person name="Wingfield M.J."/>
            <person name="Xiong C."/>
            <person name="Yue Q."/>
            <person name="Zhang X."/>
        </authorList>
    </citation>
    <scope>NUCLEOTIDE SEQUENCE [LARGE SCALE GENOMIC DNA]</scope>
    <source>
        <strain evidence="9 10">BP 5553</strain>
    </source>
</reference>
<dbReference type="Pfam" id="PF00320">
    <property type="entry name" value="GATA"/>
    <property type="match status" value="1"/>
</dbReference>
<dbReference type="OrthoDB" id="2162994at2759"/>
<feature type="compositionally biased region" description="Basic and acidic residues" evidence="7">
    <location>
        <begin position="170"/>
        <end position="182"/>
    </location>
</feature>
<feature type="compositionally biased region" description="Pro residues" evidence="7">
    <location>
        <begin position="133"/>
        <end position="148"/>
    </location>
</feature>
<evidence type="ECO:0000313" key="10">
    <source>
        <dbReference type="Proteomes" id="UP000254866"/>
    </source>
</evidence>
<evidence type="ECO:0000256" key="5">
    <source>
        <dbReference type="ARBA" id="ARBA00023163"/>
    </source>
</evidence>
<dbReference type="CDD" id="cd00202">
    <property type="entry name" value="ZnF_GATA"/>
    <property type="match status" value="1"/>
</dbReference>
<keyword evidence="1" id="KW-0479">Metal-binding</keyword>
<feature type="region of interest" description="Disordered" evidence="7">
    <location>
        <begin position="364"/>
        <end position="386"/>
    </location>
</feature>
<dbReference type="GeneID" id="43593177"/>
<evidence type="ECO:0000313" key="9">
    <source>
        <dbReference type="EMBL" id="RDL40349.1"/>
    </source>
</evidence>
<evidence type="ECO:0000256" key="3">
    <source>
        <dbReference type="ARBA" id="ARBA00022833"/>
    </source>
</evidence>
<dbReference type="InterPro" id="IPR000679">
    <property type="entry name" value="Znf_GATA"/>
</dbReference>
<protein>
    <submittedName>
        <fullName evidence="9">Glucocorticoid receptor-like (DNA-binding)</fullName>
    </submittedName>
</protein>
<dbReference type="PROSITE" id="PS00344">
    <property type="entry name" value="GATA_ZN_FINGER_1"/>
    <property type="match status" value="1"/>
</dbReference>
<dbReference type="GO" id="GO:0043565">
    <property type="term" value="F:sequence-specific DNA binding"/>
    <property type="evidence" value="ECO:0007669"/>
    <property type="project" value="InterPro"/>
</dbReference>
<feature type="region of interest" description="Disordered" evidence="7">
    <location>
        <begin position="1"/>
        <end position="219"/>
    </location>
</feature>
<proteinExistence type="predicted"/>
<keyword evidence="3" id="KW-0862">Zinc</keyword>
<name>A0A370TXV2_9HELO</name>
<dbReference type="SUPFAM" id="SSF57716">
    <property type="entry name" value="Glucocorticoid receptor-like (DNA-binding domain)"/>
    <property type="match status" value="1"/>
</dbReference>
<dbReference type="Gene3D" id="3.30.50.10">
    <property type="entry name" value="Erythroid Transcription Factor GATA-1, subunit A"/>
    <property type="match status" value="1"/>
</dbReference>
<evidence type="ECO:0000256" key="7">
    <source>
        <dbReference type="SAM" id="MobiDB-lite"/>
    </source>
</evidence>
<evidence type="ECO:0000256" key="6">
    <source>
        <dbReference type="PROSITE-ProRule" id="PRU00094"/>
    </source>
</evidence>
<feature type="domain" description="GATA-type" evidence="8">
    <location>
        <begin position="386"/>
        <end position="416"/>
    </location>
</feature>
<dbReference type="PANTHER" id="PTHR47172:SF24">
    <property type="entry name" value="GATA ZINC FINGER DOMAIN-CONTAINING PROTEIN 14-RELATED"/>
    <property type="match status" value="1"/>
</dbReference>
<evidence type="ECO:0000259" key="8">
    <source>
        <dbReference type="PROSITE" id="PS50114"/>
    </source>
</evidence>
<accession>A0A370TXV2</accession>
<sequence length="449" mass="49436">MAATAVVSPASMYSNGPLPPYSGGWPSVSTASGLISPPGSRRTSDNKSEPPPPIHTTQPHRQSLPSIHEALGPKSTPYASPVSAPLPATHSQPPYSQAQAPPSVARSYPVSDQAPYTTQVAPSQASQPSPQSVHPPPNPFTRVEPPPNTYGDAPRPSPIHAPPHPGPRYEPPRYEQDPRAPERLANGYPHHPHPSQPGTYSYSAGPGHPPGPHDPAYTQARFPLRDSRGVDELWKGAPEDDRSRVTPFKQGLKRRYLVWDFENYLSSINVSSSALLNWSGHFHTITQEQQPRDPNGVPDRMPTLESCNEMLQHQEKIHLYLEKMRDMISQQHEHVAMMDQHMRDHGGKAPGYYDEEMAMYGDDLKNQGYGGPESKKRRGRAAPPGRCHSCNRAETPEWRRGPDGARTLCNACGLHYAKLTRKNTMKQSQSSNGSSVRPKSMDGISPRPI</sequence>
<dbReference type="SMART" id="SM00401">
    <property type="entry name" value="ZnF_GATA"/>
    <property type="match status" value="1"/>
</dbReference>
<feature type="compositionally biased region" description="Low complexity" evidence="7">
    <location>
        <begin position="119"/>
        <end position="132"/>
    </location>
</feature>
<keyword evidence="4" id="KW-0805">Transcription regulation</keyword>
<dbReference type="Proteomes" id="UP000254866">
    <property type="component" value="Unassembled WGS sequence"/>
</dbReference>
<dbReference type="GO" id="GO:0006355">
    <property type="term" value="P:regulation of DNA-templated transcription"/>
    <property type="evidence" value="ECO:0007669"/>
    <property type="project" value="InterPro"/>
</dbReference>
<feature type="compositionally biased region" description="Low complexity" evidence="7">
    <location>
        <begin position="91"/>
        <end position="105"/>
    </location>
</feature>
<keyword evidence="10" id="KW-1185">Reference proteome</keyword>
<organism evidence="9 10">
    <name type="scientific">Venustampulla echinocandica</name>
    <dbReference type="NCBI Taxonomy" id="2656787"/>
    <lineage>
        <taxon>Eukaryota</taxon>
        <taxon>Fungi</taxon>
        <taxon>Dikarya</taxon>
        <taxon>Ascomycota</taxon>
        <taxon>Pezizomycotina</taxon>
        <taxon>Leotiomycetes</taxon>
        <taxon>Helotiales</taxon>
        <taxon>Pleuroascaceae</taxon>
        <taxon>Venustampulla</taxon>
    </lineage>
</organism>
<feature type="compositionally biased region" description="Polar residues" evidence="7">
    <location>
        <begin position="425"/>
        <end position="437"/>
    </location>
</feature>
<evidence type="ECO:0000256" key="4">
    <source>
        <dbReference type="ARBA" id="ARBA00023015"/>
    </source>
</evidence>
<dbReference type="STRING" id="2656787.A0A370TXV2"/>
<evidence type="ECO:0000256" key="2">
    <source>
        <dbReference type="ARBA" id="ARBA00022771"/>
    </source>
</evidence>
<dbReference type="PROSITE" id="PS50114">
    <property type="entry name" value="GATA_ZN_FINGER_2"/>
    <property type="match status" value="1"/>
</dbReference>
<keyword evidence="2 6" id="KW-0863">Zinc-finger</keyword>
<dbReference type="AlphaFoldDB" id="A0A370TXV2"/>
<gene>
    <name evidence="9" type="ORF">BP5553_00328</name>
</gene>
<keyword evidence="5" id="KW-0804">Transcription</keyword>
<feature type="compositionally biased region" description="Polar residues" evidence="7">
    <location>
        <begin position="55"/>
        <end position="65"/>
    </location>
</feature>
<feature type="region of interest" description="Disordered" evidence="7">
    <location>
        <begin position="420"/>
        <end position="449"/>
    </location>
</feature>
<dbReference type="RefSeq" id="XP_031873005.1">
    <property type="nucleotide sequence ID" value="XM_032008951.1"/>
</dbReference>